<dbReference type="PANTHER" id="PTHR35725:SF4">
    <property type="entry name" value="CLASSICAL ARABINOGALACTAN PROTEIN 26"/>
    <property type="match status" value="1"/>
</dbReference>
<feature type="transmembrane region" description="Helical" evidence="2">
    <location>
        <begin position="64"/>
        <end position="83"/>
    </location>
</feature>
<evidence type="ECO:0000313" key="4">
    <source>
        <dbReference type="Proteomes" id="UP000032304"/>
    </source>
</evidence>
<dbReference type="Proteomes" id="UP000032304">
    <property type="component" value="Chromosome 7"/>
</dbReference>
<dbReference type="EMBL" id="CM001746">
    <property type="protein sequence ID" value="KJB41996.1"/>
    <property type="molecule type" value="Genomic_DNA"/>
</dbReference>
<dbReference type="Gramene" id="KJB41996">
    <property type="protein sequence ID" value="KJB41996"/>
    <property type="gene ID" value="B456_007G131800"/>
</dbReference>
<keyword evidence="2" id="KW-0472">Membrane</keyword>
<dbReference type="EMBL" id="CM001746">
    <property type="protein sequence ID" value="KJB41995.1"/>
    <property type="molecule type" value="Genomic_DNA"/>
</dbReference>
<keyword evidence="2" id="KW-1133">Transmembrane helix</keyword>
<evidence type="ECO:0008006" key="5">
    <source>
        <dbReference type="Google" id="ProtNLM"/>
    </source>
</evidence>
<dbReference type="InterPro" id="IPR039346">
    <property type="entry name" value="AGP25/26"/>
</dbReference>
<organism evidence="3 4">
    <name type="scientific">Gossypium raimondii</name>
    <name type="common">Peruvian cotton</name>
    <name type="synonym">Gossypium klotzschianum subsp. raimondii</name>
    <dbReference type="NCBI Taxonomy" id="29730"/>
    <lineage>
        <taxon>Eukaryota</taxon>
        <taxon>Viridiplantae</taxon>
        <taxon>Streptophyta</taxon>
        <taxon>Embryophyta</taxon>
        <taxon>Tracheophyta</taxon>
        <taxon>Spermatophyta</taxon>
        <taxon>Magnoliopsida</taxon>
        <taxon>eudicotyledons</taxon>
        <taxon>Gunneridae</taxon>
        <taxon>Pentapetalae</taxon>
        <taxon>rosids</taxon>
        <taxon>malvids</taxon>
        <taxon>Malvales</taxon>
        <taxon>Malvaceae</taxon>
        <taxon>Malvoideae</taxon>
        <taxon>Gossypium</taxon>
    </lineage>
</organism>
<feature type="non-terminal residue" evidence="3">
    <location>
        <position position="1"/>
    </location>
</feature>
<evidence type="ECO:0000313" key="3">
    <source>
        <dbReference type="EMBL" id="KJB41996.1"/>
    </source>
</evidence>
<dbReference type="Gramene" id="KJB41995">
    <property type="protein sequence ID" value="KJB41995"/>
    <property type="gene ID" value="B456_007G131800"/>
</dbReference>
<protein>
    <recommendedName>
        <fullName evidence="5">Classical arabinogalactan protein 26</fullName>
    </recommendedName>
</protein>
<reference evidence="3 4" key="1">
    <citation type="journal article" date="2012" name="Nature">
        <title>Repeated polyploidization of Gossypium genomes and the evolution of spinnable cotton fibres.</title>
        <authorList>
            <person name="Paterson A.H."/>
            <person name="Wendel J.F."/>
            <person name="Gundlach H."/>
            <person name="Guo H."/>
            <person name="Jenkins J."/>
            <person name="Jin D."/>
            <person name="Llewellyn D."/>
            <person name="Showmaker K.C."/>
            <person name="Shu S."/>
            <person name="Udall J."/>
            <person name="Yoo M.J."/>
            <person name="Byers R."/>
            <person name="Chen W."/>
            <person name="Doron-Faigenboim A."/>
            <person name="Duke M.V."/>
            <person name="Gong L."/>
            <person name="Grimwood J."/>
            <person name="Grover C."/>
            <person name="Grupp K."/>
            <person name="Hu G."/>
            <person name="Lee T.H."/>
            <person name="Li J."/>
            <person name="Lin L."/>
            <person name="Liu T."/>
            <person name="Marler B.S."/>
            <person name="Page J.T."/>
            <person name="Roberts A.W."/>
            <person name="Romanel E."/>
            <person name="Sanders W.S."/>
            <person name="Szadkowski E."/>
            <person name="Tan X."/>
            <person name="Tang H."/>
            <person name="Xu C."/>
            <person name="Wang J."/>
            <person name="Wang Z."/>
            <person name="Zhang D."/>
            <person name="Zhang L."/>
            <person name="Ashrafi H."/>
            <person name="Bedon F."/>
            <person name="Bowers J.E."/>
            <person name="Brubaker C.L."/>
            <person name="Chee P.W."/>
            <person name="Das S."/>
            <person name="Gingle A.R."/>
            <person name="Haigler C.H."/>
            <person name="Harker D."/>
            <person name="Hoffmann L.V."/>
            <person name="Hovav R."/>
            <person name="Jones D.C."/>
            <person name="Lemke C."/>
            <person name="Mansoor S."/>
            <person name="ur Rahman M."/>
            <person name="Rainville L.N."/>
            <person name="Rambani A."/>
            <person name="Reddy U.K."/>
            <person name="Rong J.K."/>
            <person name="Saranga Y."/>
            <person name="Scheffler B.E."/>
            <person name="Scheffler J.A."/>
            <person name="Stelly D.M."/>
            <person name="Triplett B.A."/>
            <person name="Van Deynze A."/>
            <person name="Vaslin M.F."/>
            <person name="Waghmare V.N."/>
            <person name="Walford S.A."/>
            <person name="Wright R.J."/>
            <person name="Zaki E.A."/>
            <person name="Zhang T."/>
            <person name="Dennis E.S."/>
            <person name="Mayer K.F."/>
            <person name="Peterson D.G."/>
            <person name="Rokhsar D.S."/>
            <person name="Wang X."/>
            <person name="Schmutz J."/>
        </authorList>
    </citation>
    <scope>NUCLEOTIDE SEQUENCE [LARGE SCALE GENOMIC DNA]</scope>
</reference>
<evidence type="ECO:0000256" key="2">
    <source>
        <dbReference type="SAM" id="Phobius"/>
    </source>
</evidence>
<dbReference type="AlphaFoldDB" id="A0A0D2SJB2"/>
<dbReference type="PANTHER" id="PTHR35725">
    <property type="entry name" value="CLASSICAL ARABINOGALACTAN PROTEIN 26"/>
    <property type="match status" value="1"/>
</dbReference>
<keyword evidence="4" id="KW-1185">Reference proteome</keyword>
<dbReference type="eggNOG" id="ENOG502S95S">
    <property type="taxonomic scope" value="Eukaryota"/>
</dbReference>
<evidence type="ECO:0000256" key="1">
    <source>
        <dbReference type="SAM" id="MobiDB-lite"/>
    </source>
</evidence>
<sequence length="202" mass="21329">SISIPLSLSPHHHFHSTVFSLSLNHQPHHVLLIHLFAYSNILSLSFLYIRLLNFHSWLPIFDHLMATLWSVMVFMACFSSLALSSSQVHAVQFSSISAAPAFLPTAPLSSSPSLPPDIEPLLPTPKGMAPSPTESSFPTIPSSPSPPNPDSMLAPGPGFAPSPSGSLPASTAVSLASAGVLNSTLFFGLLVALCLLQQLSGV</sequence>
<feature type="transmembrane region" description="Helical" evidence="2">
    <location>
        <begin position="31"/>
        <end position="52"/>
    </location>
</feature>
<gene>
    <name evidence="3" type="ORF">B456_007G131800</name>
</gene>
<feature type="compositionally biased region" description="Low complexity" evidence="1">
    <location>
        <begin position="130"/>
        <end position="140"/>
    </location>
</feature>
<feature type="compositionally biased region" description="Low complexity" evidence="1">
    <location>
        <begin position="150"/>
        <end position="163"/>
    </location>
</feature>
<proteinExistence type="predicted"/>
<keyword evidence="2" id="KW-0812">Transmembrane</keyword>
<dbReference type="OMA" id="QVHAVQF"/>
<name>A0A0D2SJB2_GOSRA</name>
<accession>A0A0D2SJB2</accession>
<feature type="transmembrane region" description="Helical" evidence="2">
    <location>
        <begin position="172"/>
        <end position="196"/>
    </location>
</feature>
<feature type="region of interest" description="Disordered" evidence="1">
    <location>
        <begin position="119"/>
        <end position="163"/>
    </location>
</feature>